<feature type="domain" description="Tail sheath protein subtilisin-like" evidence="3">
    <location>
        <begin position="150"/>
        <end position="296"/>
    </location>
</feature>
<evidence type="ECO:0000313" key="6">
    <source>
        <dbReference type="Proteomes" id="UP000186400"/>
    </source>
</evidence>
<dbReference type="RefSeq" id="WP_076489834.1">
    <property type="nucleotide sequence ID" value="NZ_FTMS01000021.1"/>
</dbReference>
<organism evidence="5 6">
    <name type="scientific">Alkalispirochaeta americana</name>
    <dbReference type="NCBI Taxonomy" id="159291"/>
    <lineage>
        <taxon>Bacteria</taxon>
        <taxon>Pseudomonadati</taxon>
        <taxon>Spirochaetota</taxon>
        <taxon>Spirochaetia</taxon>
        <taxon>Spirochaetales</taxon>
        <taxon>Spirochaetaceae</taxon>
        <taxon>Alkalispirochaeta</taxon>
    </lineage>
</organism>
<evidence type="ECO:0000256" key="1">
    <source>
        <dbReference type="ARBA" id="ARBA00008005"/>
    </source>
</evidence>
<name>A0A1N6X989_9SPIO</name>
<evidence type="ECO:0000313" key="5">
    <source>
        <dbReference type="EMBL" id="SIQ98830.1"/>
    </source>
</evidence>
<evidence type="ECO:0000259" key="3">
    <source>
        <dbReference type="Pfam" id="PF04984"/>
    </source>
</evidence>
<dbReference type="InterPro" id="IPR052042">
    <property type="entry name" value="Tail_sheath_structural"/>
</dbReference>
<feature type="compositionally biased region" description="Basic and acidic residues" evidence="2">
    <location>
        <begin position="97"/>
        <end position="115"/>
    </location>
</feature>
<proteinExistence type="inferred from homology"/>
<gene>
    <name evidence="5" type="ORF">SAMN05920897_12123</name>
</gene>
<keyword evidence="6" id="KW-1185">Reference proteome</keyword>
<dbReference type="Pfam" id="PF04984">
    <property type="entry name" value="Phage_sheath_1"/>
    <property type="match status" value="1"/>
</dbReference>
<feature type="region of interest" description="Disordered" evidence="2">
    <location>
        <begin position="92"/>
        <end position="121"/>
    </location>
</feature>
<comment type="similarity">
    <text evidence="1">Belongs to the myoviridae tail sheath protein family.</text>
</comment>
<dbReference type="InterPro" id="IPR035089">
    <property type="entry name" value="Phage_sheath_subtilisin"/>
</dbReference>
<reference evidence="5 6" key="1">
    <citation type="submission" date="2017-01" db="EMBL/GenBank/DDBJ databases">
        <authorList>
            <person name="Mah S.A."/>
            <person name="Swanson W.J."/>
            <person name="Moy G.W."/>
            <person name="Vacquier V.D."/>
        </authorList>
    </citation>
    <scope>NUCLEOTIDE SEQUENCE [LARGE SCALE GENOMIC DNA]</scope>
    <source>
        <strain evidence="5 6">ASpG1</strain>
    </source>
</reference>
<dbReference type="AlphaFoldDB" id="A0A1N6X989"/>
<dbReference type="InterPro" id="IPR020287">
    <property type="entry name" value="Tail_sheath_C"/>
</dbReference>
<sequence>MPQYQTPGVYVEEVSSGSKPIEMGSTSIAGFLGVAEKGPVDEVTLVTNWTQYSKIFGGMHSQGWLGHAVYLFFQNGGSKCYINNLAEPKKVAPAKEAATKAKDGAEGAEQKEEAKPVVPESMGNPDNLTKLIIGKDEGPGQRTGLPAFDEMSDISIVAAPGVTDPAAMDAILSHCEKNRFRVAVLDAPEVLEKGIDTIPMPRDSTHGSYYFPWVQIFDPNLETDIFVPPSGGIAGVFGRVDGTRGVHKAPANEIFRGATGLRYQLTDGEQELLNPKGVNCIREFSGRGIRVWGARTFSSDPEWRYLNVRRLFCMVEKAIQDGTNWVVFEPNTRGLWKQITRNLTAFCLRLWKDGALFGDSPEEAFFVRCDDELNPPESIDAGYVVCEVGIAPAKPAEFVVFRVSQKTLDE</sequence>
<accession>A0A1N6X989</accession>
<evidence type="ECO:0000256" key="2">
    <source>
        <dbReference type="SAM" id="MobiDB-lite"/>
    </source>
</evidence>
<dbReference type="PANTHER" id="PTHR35861:SF1">
    <property type="entry name" value="PHAGE TAIL SHEATH PROTEIN"/>
    <property type="match status" value="1"/>
</dbReference>
<dbReference type="Gene3D" id="3.40.50.11780">
    <property type="match status" value="2"/>
</dbReference>
<dbReference type="Pfam" id="PF17482">
    <property type="entry name" value="Phage_sheath_1C"/>
    <property type="match status" value="1"/>
</dbReference>
<dbReference type="PANTHER" id="PTHR35861">
    <property type="match status" value="1"/>
</dbReference>
<dbReference type="Proteomes" id="UP000186400">
    <property type="component" value="Unassembled WGS sequence"/>
</dbReference>
<evidence type="ECO:0000259" key="4">
    <source>
        <dbReference type="Pfam" id="PF17482"/>
    </source>
</evidence>
<evidence type="ECO:0008006" key="7">
    <source>
        <dbReference type="Google" id="ProtNLM"/>
    </source>
</evidence>
<dbReference type="STRING" id="159291.SAMN05920897_12123"/>
<dbReference type="EMBL" id="FTMS01000021">
    <property type="protein sequence ID" value="SIQ98830.1"/>
    <property type="molecule type" value="Genomic_DNA"/>
</dbReference>
<dbReference type="OrthoDB" id="366874at2"/>
<feature type="domain" description="Tail sheath protein C-terminal" evidence="4">
    <location>
        <begin position="298"/>
        <end position="405"/>
    </location>
</feature>
<protein>
    <recommendedName>
        <fullName evidence="7">Phage tail sheath protein FI</fullName>
    </recommendedName>
</protein>